<proteinExistence type="predicted"/>
<gene>
    <name evidence="1" type="ORF">WKI58_25475</name>
</gene>
<sequence>MSLPSLRFKKAQTSLGEALNVALRSAMADAKLTPRKLAVRIGVAPKTVERWLADAELVPHARNRVDACAALKVDEEMIWPKAVQDRVKTGHDRELVHAYPYRSACPSTVWGELIEGATEEIFFAGYTNYFVWLEQPAFVDTLRRKVASGCRVRFLLGDPDAEVTRRREAIEDVTLSVSTRIRVTLQNLERLGPMEGLEARLSNADDAVNHVSLSVFRFDDNALVTPHLARLVGHDSPLLHLRRQGDGGMFDRFAEHTEELWSRGASL</sequence>
<evidence type="ECO:0000313" key="1">
    <source>
        <dbReference type="EMBL" id="MEJ8659838.1"/>
    </source>
</evidence>
<keyword evidence="2" id="KW-1185">Reference proteome</keyword>
<organism evidence="1 2">
    <name type="scientific">Streptomyces pratisoli</name>
    <dbReference type="NCBI Taxonomy" id="3139917"/>
    <lineage>
        <taxon>Bacteria</taxon>
        <taxon>Bacillati</taxon>
        <taxon>Actinomycetota</taxon>
        <taxon>Actinomycetes</taxon>
        <taxon>Kitasatosporales</taxon>
        <taxon>Streptomycetaceae</taxon>
        <taxon>Streptomyces</taxon>
    </lineage>
</organism>
<accession>A0ACC6QNP4</accession>
<name>A0ACC6QNP4_9ACTN</name>
<dbReference type="Proteomes" id="UP001375539">
    <property type="component" value="Unassembled WGS sequence"/>
</dbReference>
<evidence type="ECO:0000313" key="2">
    <source>
        <dbReference type="Proteomes" id="UP001375539"/>
    </source>
</evidence>
<dbReference type="EMBL" id="JBBKAI010000002">
    <property type="protein sequence ID" value="MEJ8659838.1"/>
    <property type="molecule type" value="Genomic_DNA"/>
</dbReference>
<reference evidence="1" key="1">
    <citation type="submission" date="2024-03" db="EMBL/GenBank/DDBJ databases">
        <title>Novel Streptomyces species of biotechnological and ecological value are a feature of Machair soil.</title>
        <authorList>
            <person name="Prole J.R."/>
            <person name="Goodfellow M."/>
            <person name="Allenby N."/>
            <person name="Ward A.C."/>
        </authorList>
    </citation>
    <scope>NUCLEOTIDE SEQUENCE</scope>
    <source>
        <strain evidence="1">MS1.AVA.4</strain>
    </source>
</reference>
<comment type="caution">
    <text evidence="1">The sequence shown here is derived from an EMBL/GenBank/DDBJ whole genome shotgun (WGS) entry which is preliminary data.</text>
</comment>
<protein>
    <submittedName>
        <fullName evidence="1">XRE family transcriptional regulator</fullName>
    </submittedName>
</protein>